<keyword evidence="2" id="KW-1185">Reference proteome</keyword>
<reference evidence="1 2" key="1">
    <citation type="submission" date="2012-05" db="EMBL/GenBank/DDBJ databases">
        <authorList>
            <person name="Hilton J."/>
        </authorList>
    </citation>
    <scope>NUCLEOTIDE SEQUENCE [LARGE SCALE GENOMIC DNA]</scope>
    <source>
        <strain evidence="1 2">HH01</strain>
    </source>
</reference>
<organism evidence="1 2">
    <name type="scientific">Richelia intracellularis HH01</name>
    <dbReference type="NCBI Taxonomy" id="1165094"/>
    <lineage>
        <taxon>Bacteria</taxon>
        <taxon>Bacillati</taxon>
        <taxon>Cyanobacteriota</taxon>
        <taxon>Cyanophyceae</taxon>
        <taxon>Nostocales</taxon>
        <taxon>Nostocaceae</taxon>
        <taxon>Richelia</taxon>
    </lineage>
</organism>
<sequence length="43" mass="5004">MQTCCKKIFLQYQQLFTLENLICWELLGLMLIQQQAVGVCLTP</sequence>
<name>M1X4X3_9NOST</name>
<evidence type="ECO:0000313" key="1">
    <source>
        <dbReference type="EMBL" id="CCH66841.1"/>
    </source>
</evidence>
<dbReference type="Proteomes" id="UP000053051">
    <property type="component" value="Unassembled WGS sequence"/>
</dbReference>
<evidence type="ECO:0000313" key="2">
    <source>
        <dbReference type="Proteomes" id="UP000053051"/>
    </source>
</evidence>
<dbReference type="EMBL" id="CAIY01000027">
    <property type="protein sequence ID" value="CCH66841.1"/>
    <property type="molecule type" value="Genomic_DNA"/>
</dbReference>
<dbReference type="AlphaFoldDB" id="M1X4X3"/>
<gene>
    <name evidence="1" type="ORF">RINTHH_6860</name>
</gene>
<comment type="caution">
    <text evidence="1">The sequence shown here is derived from an EMBL/GenBank/DDBJ whole genome shotgun (WGS) entry which is preliminary data.</text>
</comment>
<protein>
    <submittedName>
        <fullName evidence="1">Uncharacterized protein</fullName>
    </submittedName>
</protein>
<accession>M1X4X3</accession>
<reference evidence="2" key="2">
    <citation type="submission" date="2016-01" db="EMBL/GenBank/DDBJ databases">
        <title>Diatom-associated endosymboitic cyanobacterium lacks core nitrogen metabolism enzymes.</title>
        <authorList>
            <person name="Hilton J.A."/>
            <person name="Foster R.A."/>
            <person name="Tripp H.J."/>
            <person name="Carter B.J."/>
            <person name="Zehr J.P."/>
            <person name="Villareal T.A."/>
        </authorList>
    </citation>
    <scope>NUCLEOTIDE SEQUENCE [LARGE SCALE GENOMIC DNA]</scope>
    <source>
        <strain evidence="2">HH01</strain>
    </source>
</reference>
<proteinExistence type="predicted"/>